<gene>
    <name evidence="3" type="ORF">F960_04328</name>
</gene>
<keyword evidence="2" id="KW-0732">Signal</keyword>
<accession>N8ZE09</accession>
<reference evidence="3 4" key="1">
    <citation type="submission" date="2013-02" db="EMBL/GenBank/DDBJ databases">
        <title>The Genome Sequence of Acinetobacter gerneri CIP 107464.</title>
        <authorList>
            <consortium name="The Broad Institute Genome Sequencing Platform"/>
            <consortium name="The Broad Institute Genome Sequencing Center for Infectious Disease"/>
            <person name="Cerqueira G."/>
            <person name="Feldgarden M."/>
            <person name="Courvalin P."/>
            <person name="Perichon B."/>
            <person name="Grillot-Courvalin C."/>
            <person name="Clermont D."/>
            <person name="Rocha E."/>
            <person name="Yoon E.-J."/>
            <person name="Nemec A."/>
            <person name="Walker B."/>
            <person name="Young S.K."/>
            <person name="Zeng Q."/>
            <person name="Gargeya S."/>
            <person name="Fitzgerald M."/>
            <person name="Haas B."/>
            <person name="Abouelleil A."/>
            <person name="Alvarado L."/>
            <person name="Arachchi H.M."/>
            <person name="Berlin A.M."/>
            <person name="Chapman S.B."/>
            <person name="Dewar J."/>
            <person name="Goldberg J."/>
            <person name="Griggs A."/>
            <person name="Gujja S."/>
            <person name="Hansen M."/>
            <person name="Howarth C."/>
            <person name="Imamovic A."/>
            <person name="Larimer J."/>
            <person name="McCowan C."/>
            <person name="Murphy C."/>
            <person name="Neiman D."/>
            <person name="Pearson M."/>
            <person name="Priest M."/>
            <person name="Roberts A."/>
            <person name="Saif S."/>
            <person name="Shea T."/>
            <person name="Sisk P."/>
            <person name="Sykes S."/>
            <person name="Wortman J."/>
            <person name="Nusbaum C."/>
            <person name="Birren B."/>
        </authorList>
    </citation>
    <scope>NUCLEOTIDE SEQUENCE [LARGE SCALE GENOMIC DNA]</scope>
    <source>
        <strain evidence="3 4">CIP 107464</strain>
    </source>
</reference>
<dbReference type="AlphaFoldDB" id="N8ZE09"/>
<dbReference type="eggNOG" id="ENOG502ZF5Q">
    <property type="taxonomic scope" value="Bacteria"/>
</dbReference>
<organism evidence="3 4">
    <name type="scientific">Acinetobacter gerneri DSM 14967 = CIP 107464 = MTCC 9824</name>
    <dbReference type="NCBI Taxonomy" id="1120926"/>
    <lineage>
        <taxon>Bacteria</taxon>
        <taxon>Pseudomonadati</taxon>
        <taxon>Pseudomonadota</taxon>
        <taxon>Gammaproteobacteria</taxon>
        <taxon>Moraxellales</taxon>
        <taxon>Moraxellaceae</taxon>
        <taxon>Acinetobacter</taxon>
    </lineage>
</organism>
<proteinExistence type="predicted"/>
<evidence type="ECO:0000313" key="3">
    <source>
        <dbReference type="EMBL" id="ENV31959.1"/>
    </source>
</evidence>
<feature type="chain" id="PRO_5004137988" evidence="2">
    <location>
        <begin position="30"/>
        <end position="214"/>
    </location>
</feature>
<feature type="compositionally biased region" description="Basic and acidic residues" evidence="1">
    <location>
        <begin position="196"/>
        <end position="206"/>
    </location>
</feature>
<dbReference type="Proteomes" id="UP000013117">
    <property type="component" value="Unassembled WGS sequence"/>
</dbReference>
<evidence type="ECO:0000313" key="4">
    <source>
        <dbReference type="Proteomes" id="UP000013117"/>
    </source>
</evidence>
<keyword evidence="4" id="KW-1185">Reference proteome</keyword>
<sequence length="214" mass="24495">MKIRGMVLNKKLIYPLLISGLLLSQLTNANDPEIKLKRSCIKANPLIEGETDSELLSIYQRICDKKNTEEKSDLLIQAANRFQQIDNYIKSMILIDYLQKQNVNTPMLTDVKFLLGVNLARSSLTKMRMNEARYLNNDLTYPAAKAFVELYRTSVPAEEMVKAKPDDFRIKPAVSPKPKVQREQPKKQTQKKQVKTRPEKKAEPAKPKTPFAGF</sequence>
<dbReference type="STRING" id="202952.GCA_000747725_00871"/>
<dbReference type="HOGENOM" id="CLU_107026_0_0_6"/>
<comment type="caution">
    <text evidence="3">The sequence shown here is derived from an EMBL/GenBank/DDBJ whole genome shotgun (WGS) entry which is preliminary data.</text>
</comment>
<name>N8ZE09_9GAMM</name>
<protein>
    <submittedName>
        <fullName evidence="3">Uncharacterized protein</fullName>
    </submittedName>
</protein>
<evidence type="ECO:0000256" key="2">
    <source>
        <dbReference type="SAM" id="SignalP"/>
    </source>
</evidence>
<dbReference type="EMBL" id="APPN01000083">
    <property type="protein sequence ID" value="ENV31959.1"/>
    <property type="molecule type" value="Genomic_DNA"/>
</dbReference>
<evidence type="ECO:0000256" key="1">
    <source>
        <dbReference type="SAM" id="MobiDB-lite"/>
    </source>
</evidence>
<feature type="signal peptide" evidence="2">
    <location>
        <begin position="1"/>
        <end position="29"/>
    </location>
</feature>
<feature type="region of interest" description="Disordered" evidence="1">
    <location>
        <begin position="166"/>
        <end position="214"/>
    </location>
</feature>
<dbReference type="PATRIC" id="fig|1120926.3.peg.4217"/>